<dbReference type="AlphaFoldDB" id="A0AAV9URM5"/>
<protein>
    <recommendedName>
        <fullName evidence="2">F-box domain-containing protein</fullName>
    </recommendedName>
</protein>
<dbReference type="InterPro" id="IPR036047">
    <property type="entry name" value="F-box-like_dom_sf"/>
</dbReference>
<evidence type="ECO:0000313" key="4">
    <source>
        <dbReference type="Proteomes" id="UP001375240"/>
    </source>
</evidence>
<gene>
    <name evidence="3" type="ORF">TWF696_008100</name>
</gene>
<organism evidence="3 4">
    <name type="scientific">Orbilia brochopaga</name>
    <dbReference type="NCBI Taxonomy" id="3140254"/>
    <lineage>
        <taxon>Eukaryota</taxon>
        <taxon>Fungi</taxon>
        <taxon>Dikarya</taxon>
        <taxon>Ascomycota</taxon>
        <taxon>Pezizomycotina</taxon>
        <taxon>Orbiliomycetes</taxon>
        <taxon>Orbiliales</taxon>
        <taxon>Orbiliaceae</taxon>
        <taxon>Orbilia</taxon>
    </lineage>
</organism>
<feature type="compositionally biased region" description="Pro residues" evidence="1">
    <location>
        <begin position="1"/>
        <end position="10"/>
    </location>
</feature>
<dbReference type="EMBL" id="JAVHNQ010000006">
    <property type="protein sequence ID" value="KAK6344463.1"/>
    <property type="molecule type" value="Genomic_DNA"/>
</dbReference>
<name>A0AAV9URM5_9PEZI</name>
<dbReference type="Pfam" id="PF12937">
    <property type="entry name" value="F-box-like"/>
    <property type="match status" value="1"/>
</dbReference>
<reference evidence="3 4" key="1">
    <citation type="submission" date="2019-10" db="EMBL/GenBank/DDBJ databases">
        <authorList>
            <person name="Palmer J.M."/>
        </authorList>
    </citation>
    <scope>NUCLEOTIDE SEQUENCE [LARGE SCALE GENOMIC DNA]</scope>
    <source>
        <strain evidence="3 4">TWF696</strain>
    </source>
</reference>
<sequence length="258" mass="28984">MSPQSPPSEQPQPTGRGPASLAALPTEIQAEILSYLSWESHLPCMQVCTLWQSLLSDAATLKSKRFVDGAGAPPRRHLIFVKPFGAIRFRTAVDRVRYTTLSPANIEDFTEERWEIPLEIRAIWALTLENNGILADPVFYPTADDAKGGVDGEVDYPKDIGLRLVAKHTYKDDIWTLQSRKWSLGPDAELEPAEQRPDFLQMSIRQFVQFAADFAMETTAIRDSASKKGQVEMELHFDEDGDSDWVCGCDKATWRRLG</sequence>
<dbReference type="Gene3D" id="1.20.1280.50">
    <property type="match status" value="1"/>
</dbReference>
<dbReference type="PROSITE" id="PS50181">
    <property type="entry name" value="FBOX"/>
    <property type="match status" value="1"/>
</dbReference>
<dbReference type="InterPro" id="IPR001810">
    <property type="entry name" value="F-box_dom"/>
</dbReference>
<keyword evidence="4" id="KW-1185">Reference proteome</keyword>
<proteinExistence type="predicted"/>
<evidence type="ECO:0000256" key="1">
    <source>
        <dbReference type="SAM" id="MobiDB-lite"/>
    </source>
</evidence>
<accession>A0AAV9URM5</accession>
<evidence type="ECO:0000259" key="2">
    <source>
        <dbReference type="PROSITE" id="PS50181"/>
    </source>
</evidence>
<feature type="domain" description="F-box" evidence="2">
    <location>
        <begin position="18"/>
        <end position="64"/>
    </location>
</feature>
<dbReference type="SUPFAM" id="SSF81383">
    <property type="entry name" value="F-box domain"/>
    <property type="match status" value="1"/>
</dbReference>
<dbReference type="SMART" id="SM00256">
    <property type="entry name" value="FBOX"/>
    <property type="match status" value="1"/>
</dbReference>
<comment type="caution">
    <text evidence="3">The sequence shown here is derived from an EMBL/GenBank/DDBJ whole genome shotgun (WGS) entry which is preliminary data.</text>
</comment>
<dbReference type="Proteomes" id="UP001375240">
    <property type="component" value="Unassembled WGS sequence"/>
</dbReference>
<feature type="region of interest" description="Disordered" evidence="1">
    <location>
        <begin position="1"/>
        <end position="20"/>
    </location>
</feature>
<evidence type="ECO:0000313" key="3">
    <source>
        <dbReference type="EMBL" id="KAK6344463.1"/>
    </source>
</evidence>